<dbReference type="GO" id="GO:0003723">
    <property type="term" value="F:RNA binding"/>
    <property type="evidence" value="ECO:0007669"/>
    <property type="project" value="InterPro"/>
</dbReference>
<evidence type="ECO:0000256" key="1">
    <source>
        <dbReference type="ARBA" id="ARBA00008080"/>
    </source>
</evidence>
<keyword evidence="3" id="KW-0687">Ribonucleoprotein</keyword>
<comment type="caution">
    <text evidence="4">The sequence shown here is derived from an EMBL/GenBank/DDBJ whole genome shotgun (WGS) entry which is preliminary data.</text>
</comment>
<dbReference type="SUPFAM" id="SSF46946">
    <property type="entry name" value="S13-like H2TH domain"/>
    <property type="match status" value="1"/>
</dbReference>
<dbReference type="InterPro" id="IPR018269">
    <property type="entry name" value="Ribosomal_uS13_CS"/>
</dbReference>
<keyword evidence="2 4" id="KW-0689">Ribosomal protein</keyword>
<evidence type="ECO:0000313" key="5">
    <source>
        <dbReference type="Proteomes" id="UP000283530"/>
    </source>
</evidence>
<sequence length="197" mass="22273">MKQSREERQQHKREKLTKMAQAVGMAIAPSLSIVTKGENTSISLPKPSSVSFSPSSLNLQLQGLSIRCVRVGGVEIPENKRVEFSLQYIHGIGRSLSRKILNECNIQNKYTKDLSEQELNSIRDEVSKTEGHVPKYLIEGELRRFNALAIQRLKEIQCYRGLRHIAGLPCRGQRTRNNCRTLKGKRVPIAGKKKAPR</sequence>
<dbReference type="InterPro" id="IPR001892">
    <property type="entry name" value="Ribosomal_uS13"/>
</dbReference>
<dbReference type="PROSITE" id="PS50159">
    <property type="entry name" value="RIBOSOMAL_S13_2"/>
    <property type="match status" value="1"/>
</dbReference>
<dbReference type="PANTHER" id="PTHR10871:SF1">
    <property type="entry name" value="SMALL RIBOSOMAL SUBUNIT PROTEIN US13M"/>
    <property type="match status" value="1"/>
</dbReference>
<comment type="similarity">
    <text evidence="1">Belongs to the universal ribosomal protein uS13 family.</text>
</comment>
<name>A0A443PH98_9MAGN</name>
<dbReference type="InterPro" id="IPR027437">
    <property type="entry name" value="Rbsml_uS13_C"/>
</dbReference>
<proteinExistence type="inferred from homology"/>
<dbReference type="Pfam" id="PF00416">
    <property type="entry name" value="Ribosomal_S13"/>
    <property type="match status" value="1"/>
</dbReference>
<dbReference type="GO" id="GO:0015935">
    <property type="term" value="C:small ribosomal subunit"/>
    <property type="evidence" value="ECO:0007669"/>
    <property type="project" value="TreeGrafter"/>
</dbReference>
<dbReference type="Gene3D" id="1.10.8.50">
    <property type="match status" value="1"/>
</dbReference>
<dbReference type="Proteomes" id="UP000283530">
    <property type="component" value="Unassembled WGS sequence"/>
</dbReference>
<dbReference type="FunFam" id="1.10.8.50:FF:000001">
    <property type="entry name" value="30S ribosomal protein S13"/>
    <property type="match status" value="1"/>
</dbReference>
<evidence type="ECO:0000256" key="3">
    <source>
        <dbReference type="ARBA" id="ARBA00023274"/>
    </source>
</evidence>
<dbReference type="EMBL" id="QPKB01000008">
    <property type="protein sequence ID" value="RWR90156.1"/>
    <property type="molecule type" value="Genomic_DNA"/>
</dbReference>
<dbReference type="STRING" id="337451.A0A443PH98"/>
<dbReference type="GO" id="GO:0005739">
    <property type="term" value="C:mitochondrion"/>
    <property type="evidence" value="ECO:0007669"/>
    <property type="project" value="TreeGrafter"/>
</dbReference>
<dbReference type="GO" id="GO:0006412">
    <property type="term" value="P:translation"/>
    <property type="evidence" value="ECO:0007669"/>
    <property type="project" value="InterPro"/>
</dbReference>
<protein>
    <submittedName>
        <fullName evidence="4">30S ribosomal protein S13, chloroplastic</fullName>
    </submittedName>
</protein>
<accession>A0A443PH98</accession>
<organism evidence="4 5">
    <name type="scientific">Cinnamomum micranthum f. kanehirae</name>
    <dbReference type="NCBI Taxonomy" id="337451"/>
    <lineage>
        <taxon>Eukaryota</taxon>
        <taxon>Viridiplantae</taxon>
        <taxon>Streptophyta</taxon>
        <taxon>Embryophyta</taxon>
        <taxon>Tracheophyta</taxon>
        <taxon>Spermatophyta</taxon>
        <taxon>Magnoliopsida</taxon>
        <taxon>Magnoliidae</taxon>
        <taxon>Laurales</taxon>
        <taxon>Lauraceae</taxon>
        <taxon>Cinnamomum</taxon>
    </lineage>
</organism>
<dbReference type="HAMAP" id="MF_01315">
    <property type="entry name" value="Ribosomal_uS13"/>
    <property type="match status" value="1"/>
</dbReference>
<keyword evidence="5" id="KW-1185">Reference proteome</keyword>
<reference evidence="4 5" key="1">
    <citation type="journal article" date="2019" name="Nat. Plants">
        <title>Stout camphor tree genome fills gaps in understanding of flowering plant genome evolution.</title>
        <authorList>
            <person name="Chaw S.M."/>
            <person name="Liu Y.C."/>
            <person name="Wu Y.W."/>
            <person name="Wang H.Y."/>
            <person name="Lin C.I."/>
            <person name="Wu C.S."/>
            <person name="Ke H.M."/>
            <person name="Chang L.Y."/>
            <person name="Hsu C.Y."/>
            <person name="Yang H.T."/>
            <person name="Sudianto E."/>
            <person name="Hsu M.H."/>
            <person name="Wu K.P."/>
            <person name="Wang L.N."/>
            <person name="Leebens-Mack J.H."/>
            <person name="Tsai I.J."/>
        </authorList>
    </citation>
    <scope>NUCLEOTIDE SEQUENCE [LARGE SCALE GENOMIC DNA]</scope>
    <source>
        <strain evidence="5">cv. Chaw 1501</strain>
        <tissue evidence="4">Young leaves</tissue>
    </source>
</reference>
<dbReference type="OrthoDB" id="525520at2759"/>
<dbReference type="InterPro" id="IPR010979">
    <property type="entry name" value="Ribosomal_uS13-like_H2TH"/>
</dbReference>
<gene>
    <name evidence="4" type="ORF">CKAN_01923900</name>
</gene>
<dbReference type="GO" id="GO:0003735">
    <property type="term" value="F:structural constituent of ribosome"/>
    <property type="evidence" value="ECO:0007669"/>
    <property type="project" value="InterPro"/>
</dbReference>
<dbReference type="Gene3D" id="4.10.910.10">
    <property type="entry name" value="30s ribosomal protein s13, domain 2"/>
    <property type="match status" value="1"/>
</dbReference>
<dbReference type="AlphaFoldDB" id="A0A443PH98"/>
<evidence type="ECO:0000313" key="4">
    <source>
        <dbReference type="EMBL" id="RWR90156.1"/>
    </source>
</evidence>
<dbReference type="PROSITE" id="PS00646">
    <property type="entry name" value="RIBOSOMAL_S13_1"/>
    <property type="match status" value="1"/>
</dbReference>
<evidence type="ECO:0000256" key="2">
    <source>
        <dbReference type="ARBA" id="ARBA00022980"/>
    </source>
</evidence>
<dbReference type="PANTHER" id="PTHR10871">
    <property type="entry name" value="30S RIBOSOMAL PROTEIN S13/40S RIBOSOMAL PROTEIN S18"/>
    <property type="match status" value="1"/>
</dbReference>